<dbReference type="Proteomes" id="UP001201812">
    <property type="component" value="Unassembled WGS sequence"/>
</dbReference>
<dbReference type="EMBL" id="JAKKPZ010000545">
    <property type="protein sequence ID" value="KAI1694157.1"/>
    <property type="molecule type" value="Genomic_DNA"/>
</dbReference>
<keyword evidence="2" id="KW-1185">Reference proteome</keyword>
<dbReference type="Gene3D" id="3.80.10.10">
    <property type="entry name" value="Ribonuclease Inhibitor"/>
    <property type="match status" value="1"/>
</dbReference>
<reference evidence="1" key="1">
    <citation type="submission" date="2022-01" db="EMBL/GenBank/DDBJ databases">
        <title>Genome Sequence Resource for Two Populations of Ditylenchus destructor, the Migratory Endoparasitic Phytonematode.</title>
        <authorList>
            <person name="Zhang H."/>
            <person name="Lin R."/>
            <person name="Xie B."/>
        </authorList>
    </citation>
    <scope>NUCLEOTIDE SEQUENCE</scope>
    <source>
        <strain evidence="1">BazhouSP</strain>
    </source>
</reference>
<evidence type="ECO:0000313" key="1">
    <source>
        <dbReference type="EMBL" id="KAI1694157.1"/>
    </source>
</evidence>
<dbReference type="SUPFAM" id="SSF52047">
    <property type="entry name" value="RNI-like"/>
    <property type="match status" value="1"/>
</dbReference>
<sequence>MARNVQHLRFWEVKLTDESLTELAGIVPGLKSLDVENCLLSESISTDYSLGLMECFKSMTGLENLYIYEPDALFSSHSFVQFPSSFKYLAALQTLGGSPELTDLCL</sequence>
<name>A0AAD4MJ01_9BILA</name>
<protein>
    <submittedName>
        <fullName evidence="1">Uncharacterized protein</fullName>
    </submittedName>
</protein>
<dbReference type="AlphaFoldDB" id="A0AAD4MJ01"/>
<organism evidence="1 2">
    <name type="scientific">Ditylenchus destructor</name>
    <dbReference type="NCBI Taxonomy" id="166010"/>
    <lineage>
        <taxon>Eukaryota</taxon>
        <taxon>Metazoa</taxon>
        <taxon>Ecdysozoa</taxon>
        <taxon>Nematoda</taxon>
        <taxon>Chromadorea</taxon>
        <taxon>Rhabditida</taxon>
        <taxon>Tylenchina</taxon>
        <taxon>Tylenchomorpha</taxon>
        <taxon>Sphaerularioidea</taxon>
        <taxon>Anguinidae</taxon>
        <taxon>Anguininae</taxon>
        <taxon>Ditylenchus</taxon>
    </lineage>
</organism>
<comment type="caution">
    <text evidence="1">The sequence shown here is derived from an EMBL/GenBank/DDBJ whole genome shotgun (WGS) entry which is preliminary data.</text>
</comment>
<evidence type="ECO:0000313" key="2">
    <source>
        <dbReference type="Proteomes" id="UP001201812"/>
    </source>
</evidence>
<proteinExistence type="predicted"/>
<accession>A0AAD4MJ01</accession>
<gene>
    <name evidence="1" type="ORF">DdX_20270</name>
</gene>
<dbReference type="InterPro" id="IPR032675">
    <property type="entry name" value="LRR_dom_sf"/>
</dbReference>